<reference evidence="2" key="1">
    <citation type="submission" date="2019-08" db="EMBL/GenBank/DDBJ databases">
        <title>The improved chromosome-level genome for the pearl oyster Pinctada fucata martensii using PacBio sequencing and Hi-C.</title>
        <authorList>
            <person name="Zheng Z."/>
        </authorList>
    </citation>
    <scope>NUCLEOTIDE SEQUENCE</scope>
    <source>
        <strain evidence="2">ZZ-2019</strain>
        <tissue evidence="2">Adductor muscle</tissue>
    </source>
</reference>
<dbReference type="InterPro" id="IPR043128">
    <property type="entry name" value="Rev_trsase/Diguanyl_cyclase"/>
</dbReference>
<dbReference type="CDD" id="cd09275">
    <property type="entry name" value="RNase_HI_RT_DIRS1"/>
    <property type="match status" value="1"/>
</dbReference>
<organism evidence="2 3">
    <name type="scientific">Pinctada imbricata</name>
    <name type="common">Atlantic pearl-oyster</name>
    <name type="synonym">Pinctada martensii</name>
    <dbReference type="NCBI Taxonomy" id="66713"/>
    <lineage>
        <taxon>Eukaryota</taxon>
        <taxon>Metazoa</taxon>
        <taxon>Spiralia</taxon>
        <taxon>Lophotrochozoa</taxon>
        <taxon>Mollusca</taxon>
        <taxon>Bivalvia</taxon>
        <taxon>Autobranchia</taxon>
        <taxon>Pteriomorphia</taxon>
        <taxon>Pterioida</taxon>
        <taxon>Pterioidea</taxon>
        <taxon>Pteriidae</taxon>
        <taxon>Pinctada</taxon>
    </lineage>
</organism>
<dbReference type="PROSITE" id="PS50878">
    <property type="entry name" value="RT_POL"/>
    <property type="match status" value="1"/>
</dbReference>
<dbReference type="Gene3D" id="3.10.10.10">
    <property type="entry name" value="HIV Type 1 Reverse Transcriptase, subunit A, domain 1"/>
    <property type="match status" value="1"/>
</dbReference>
<name>A0AA89BY31_PINIB</name>
<evidence type="ECO:0000259" key="1">
    <source>
        <dbReference type="PROSITE" id="PS50878"/>
    </source>
</evidence>
<comment type="caution">
    <text evidence="2">The sequence shown here is derived from an EMBL/GenBank/DDBJ whole genome shotgun (WGS) entry which is preliminary data.</text>
</comment>
<dbReference type="Gene3D" id="3.30.420.10">
    <property type="entry name" value="Ribonuclease H-like superfamily/Ribonuclease H"/>
    <property type="match status" value="1"/>
</dbReference>
<dbReference type="SUPFAM" id="SSF56672">
    <property type="entry name" value="DNA/RNA polymerases"/>
    <property type="match status" value="1"/>
</dbReference>
<sequence length="466" mass="52969">MVVLQKIYKEQKLGRISEASVTPQYENLVKSPLGVVPKNVPGEFRLIHDLSYPENHSVNSCIPKENKDVSYDNIESVIALVKQFGKGALMAKWDIKDGFRNIPLHPDDYHLLGFIWDNHFYYDKCLPMGASSSCQIFEKLSCSLQWIMINKLHAAGMSHMIDDFFFIGHPKSPSCLNDLNNFIALCSFVGVPLNPDKTFLPSEIITIYGIEVDSVAMECRLPEDKISKIHDQLCQLSFRKKVTLQELQSLIGLLNFACSVVSPGRAFLRRLIDLTCHVTNPRHYIRLTSEARADIDTWLTFIAQFNGKSVFLDDEWSNSDRLALYTDSAISKGFAAVLGSLWFAGPWNDTFQDFHITIMELFPIVVAMEIWGPMFKNKKILFMSDNEAAVAIINKKSSKDKLIMKLVRRLVLASLKFNFFFKAIHIPGKYNVIADKLSRLEFQNALSAAPWLDKKPVKVPVNLMHI</sequence>
<dbReference type="Gene3D" id="3.30.70.270">
    <property type="match status" value="1"/>
</dbReference>
<dbReference type="PANTHER" id="PTHR33050">
    <property type="entry name" value="REVERSE TRANSCRIPTASE DOMAIN-CONTAINING PROTEIN"/>
    <property type="match status" value="1"/>
</dbReference>
<evidence type="ECO:0000313" key="3">
    <source>
        <dbReference type="Proteomes" id="UP001186944"/>
    </source>
</evidence>
<proteinExistence type="predicted"/>
<dbReference type="InterPro" id="IPR052055">
    <property type="entry name" value="Hepadnavirus_pol/RT"/>
</dbReference>
<dbReference type="AlphaFoldDB" id="A0AA89BY31"/>
<gene>
    <name evidence="2" type="ORF">FSP39_022959</name>
</gene>
<evidence type="ECO:0000313" key="2">
    <source>
        <dbReference type="EMBL" id="KAK3091828.1"/>
    </source>
</evidence>
<dbReference type="PANTHER" id="PTHR33050:SF8">
    <property type="entry name" value="REVERSE TRANSCRIPTASE DOMAIN-CONTAINING PROTEIN"/>
    <property type="match status" value="1"/>
</dbReference>
<feature type="domain" description="Reverse transcriptase" evidence="1">
    <location>
        <begin position="17"/>
        <end position="212"/>
    </location>
</feature>
<keyword evidence="3" id="KW-1185">Reference proteome</keyword>
<dbReference type="InterPro" id="IPR036397">
    <property type="entry name" value="RNaseH_sf"/>
</dbReference>
<dbReference type="InterPro" id="IPR043502">
    <property type="entry name" value="DNA/RNA_pol_sf"/>
</dbReference>
<dbReference type="InterPro" id="IPR000477">
    <property type="entry name" value="RT_dom"/>
</dbReference>
<dbReference type="GO" id="GO:0006259">
    <property type="term" value="P:DNA metabolic process"/>
    <property type="evidence" value="ECO:0007669"/>
    <property type="project" value="UniProtKB-ARBA"/>
</dbReference>
<protein>
    <recommendedName>
        <fullName evidence="1">Reverse transcriptase domain-containing protein</fullName>
    </recommendedName>
</protein>
<dbReference type="GO" id="GO:0003676">
    <property type="term" value="F:nucleic acid binding"/>
    <property type="evidence" value="ECO:0007669"/>
    <property type="project" value="InterPro"/>
</dbReference>
<accession>A0AA89BY31</accession>
<dbReference type="Proteomes" id="UP001186944">
    <property type="component" value="Unassembled WGS sequence"/>
</dbReference>
<dbReference type="EMBL" id="VSWD01000010">
    <property type="protein sequence ID" value="KAK3091828.1"/>
    <property type="molecule type" value="Genomic_DNA"/>
</dbReference>